<name>A0A374PGA8_9FIRM</name>
<dbReference type="AlphaFoldDB" id="A0A374PGA8"/>
<gene>
    <name evidence="8" type="ORF">DXD79_02645</name>
</gene>
<dbReference type="PANTHER" id="PTHR43531">
    <property type="entry name" value="PROTEIN ICFG"/>
    <property type="match status" value="1"/>
</dbReference>
<feature type="domain" description="Methyl-accepting transducer" evidence="6">
    <location>
        <begin position="320"/>
        <end position="549"/>
    </location>
</feature>
<dbReference type="Pfam" id="PF12729">
    <property type="entry name" value="4HB_MCP_1"/>
    <property type="match status" value="1"/>
</dbReference>
<protein>
    <submittedName>
        <fullName evidence="8">Methyl-accepting chemotaxis protein</fullName>
    </submittedName>
</protein>
<dbReference type="GO" id="GO:0006935">
    <property type="term" value="P:chemotaxis"/>
    <property type="evidence" value="ECO:0007669"/>
    <property type="project" value="UniProtKB-KW"/>
</dbReference>
<dbReference type="InterPro" id="IPR051310">
    <property type="entry name" value="MCP_chemotaxis"/>
</dbReference>
<dbReference type="GO" id="GO:0004888">
    <property type="term" value="F:transmembrane signaling receptor activity"/>
    <property type="evidence" value="ECO:0007669"/>
    <property type="project" value="TreeGrafter"/>
</dbReference>
<dbReference type="InterPro" id="IPR004089">
    <property type="entry name" value="MCPsignal_dom"/>
</dbReference>
<reference evidence="8 9" key="1">
    <citation type="submission" date="2018-08" db="EMBL/GenBank/DDBJ databases">
        <title>A genome reference for cultivated species of the human gut microbiota.</title>
        <authorList>
            <person name="Zou Y."/>
            <person name="Xue W."/>
            <person name="Luo G."/>
        </authorList>
    </citation>
    <scope>NUCLEOTIDE SEQUENCE [LARGE SCALE GENOMIC DNA]</scope>
    <source>
        <strain evidence="8 9">TM09-12</strain>
    </source>
</reference>
<feature type="coiled-coil region" evidence="4">
    <location>
        <begin position="94"/>
        <end position="145"/>
    </location>
</feature>
<dbReference type="Gene3D" id="1.10.287.950">
    <property type="entry name" value="Methyl-accepting chemotaxis protein"/>
    <property type="match status" value="1"/>
</dbReference>
<evidence type="ECO:0000259" key="6">
    <source>
        <dbReference type="PROSITE" id="PS50111"/>
    </source>
</evidence>
<dbReference type="InterPro" id="IPR003660">
    <property type="entry name" value="HAMP_dom"/>
</dbReference>
<dbReference type="GO" id="GO:0005886">
    <property type="term" value="C:plasma membrane"/>
    <property type="evidence" value="ECO:0007669"/>
    <property type="project" value="TreeGrafter"/>
</dbReference>
<evidence type="ECO:0000313" key="8">
    <source>
        <dbReference type="EMBL" id="RGJ08312.1"/>
    </source>
</evidence>
<dbReference type="EMBL" id="QSON01000001">
    <property type="protein sequence ID" value="RGJ08312.1"/>
    <property type="molecule type" value="Genomic_DNA"/>
</dbReference>
<dbReference type="PROSITE" id="PS50111">
    <property type="entry name" value="CHEMOTAXIS_TRANSDUC_2"/>
    <property type="match status" value="1"/>
</dbReference>
<keyword evidence="5" id="KW-0812">Transmembrane</keyword>
<keyword evidence="5" id="KW-0472">Membrane</keyword>
<dbReference type="Proteomes" id="UP000263014">
    <property type="component" value="Unassembled WGS sequence"/>
</dbReference>
<organism evidence="8 9">
    <name type="scientific">Hungatella hathewayi</name>
    <dbReference type="NCBI Taxonomy" id="154046"/>
    <lineage>
        <taxon>Bacteria</taxon>
        <taxon>Bacillati</taxon>
        <taxon>Bacillota</taxon>
        <taxon>Clostridia</taxon>
        <taxon>Lachnospirales</taxon>
        <taxon>Lachnospiraceae</taxon>
        <taxon>Hungatella</taxon>
    </lineage>
</organism>
<dbReference type="GO" id="GO:0007165">
    <property type="term" value="P:signal transduction"/>
    <property type="evidence" value="ECO:0007669"/>
    <property type="project" value="UniProtKB-KW"/>
</dbReference>
<dbReference type="InterPro" id="IPR024478">
    <property type="entry name" value="HlyB_4HB_MCP"/>
</dbReference>
<proteinExistence type="inferred from homology"/>
<evidence type="ECO:0000256" key="2">
    <source>
        <dbReference type="ARBA" id="ARBA00029447"/>
    </source>
</evidence>
<keyword evidence="5" id="KW-1133">Transmembrane helix</keyword>
<accession>A0A374PGA8</accession>
<dbReference type="Pfam" id="PF00672">
    <property type="entry name" value="HAMP"/>
    <property type="match status" value="1"/>
</dbReference>
<evidence type="ECO:0000256" key="1">
    <source>
        <dbReference type="ARBA" id="ARBA00022500"/>
    </source>
</evidence>
<keyword evidence="4" id="KW-0175">Coiled coil</keyword>
<keyword evidence="1" id="KW-0145">Chemotaxis</keyword>
<sequence length="565" mass="61224">MTGGRKELMRKMKNMKIGKKLMVSYGIIIIFYIITVIVSLFGVYNVSKSLDVFYNKAFTASYTAGNLRASVQSIGRTILSIATEGTNVDRQEQLDEIDEILRDMDTNLTMLKEQMPDNDLVNQLRESLKDQKQSREAVIEELKNGSDEEAISLYGSDFEPKAEKTRECLEAITAYSKVNAEKYLDRGHEVRQQMTAVILVLSFLILMITVALCLYITKGITEPVSEVREAAKNLAEGNLKVQLKYQSEDELGELADSFRETISALNDYVSAVEEGLLAVGNGKLNYHPETAFKGDFVALGDAMEQITGLLNRAIMQIACTADQVAGGSEQVANGAQILSQGATEQAGSMEELAANINEISDSVKSNANDAVMTSKKVDEVSGLVTRSSDEMKAMVQAILEIRENSSAIGGIVKEIEDIAFQTNILALNASVEAARAGEAGRGFSVVASEVRHLAAKTREASGMMARLAAQTTEKVDGGTEAADKTARALDLVVKGTEVIGTMVDRISGASVRQADSIIQIRQSMEMVSEIVQGNSATAEESAASSEELSAQAQVLKKLVEEFELS</sequence>
<dbReference type="CDD" id="cd06225">
    <property type="entry name" value="HAMP"/>
    <property type="match status" value="1"/>
</dbReference>
<dbReference type="SMART" id="SM00283">
    <property type="entry name" value="MA"/>
    <property type="match status" value="1"/>
</dbReference>
<dbReference type="PANTHER" id="PTHR43531:SF11">
    <property type="entry name" value="METHYL-ACCEPTING CHEMOTAXIS PROTEIN 3"/>
    <property type="match status" value="1"/>
</dbReference>
<evidence type="ECO:0000313" key="9">
    <source>
        <dbReference type="Proteomes" id="UP000263014"/>
    </source>
</evidence>
<dbReference type="SMART" id="SM00304">
    <property type="entry name" value="HAMP"/>
    <property type="match status" value="1"/>
</dbReference>
<dbReference type="PROSITE" id="PS50885">
    <property type="entry name" value="HAMP"/>
    <property type="match status" value="1"/>
</dbReference>
<comment type="caution">
    <text evidence="8">The sequence shown here is derived from an EMBL/GenBank/DDBJ whole genome shotgun (WGS) entry which is preliminary data.</text>
</comment>
<feature type="domain" description="HAMP" evidence="7">
    <location>
        <begin position="218"/>
        <end position="270"/>
    </location>
</feature>
<evidence type="ECO:0000256" key="5">
    <source>
        <dbReference type="SAM" id="Phobius"/>
    </source>
</evidence>
<evidence type="ECO:0000256" key="3">
    <source>
        <dbReference type="PROSITE-ProRule" id="PRU00284"/>
    </source>
</evidence>
<feature type="transmembrane region" description="Helical" evidence="5">
    <location>
        <begin position="21"/>
        <end position="44"/>
    </location>
</feature>
<dbReference type="SUPFAM" id="SSF58104">
    <property type="entry name" value="Methyl-accepting chemotaxis protein (MCP) signaling domain"/>
    <property type="match status" value="1"/>
</dbReference>
<keyword evidence="3" id="KW-0807">Transducer</keyword>
<evidence type="ECO:0000256" key="4">
    <source>
        <dbReference type="SAM" id="Coils"/>
    </source>
</evidence>
<comment type="similarity">
    <text evidence="2">Belongs to the methyl-accepting chemotaxis (MCP) protein family.</text>
</comment>
<evidence type="ECO:0000259" key="7">
    <source>
        <dbReference type="PROSITE" id="PS50885"/>
    </source>
</evidence>
<dbReference type="Gene3D" id="6.10.340.10">
    <property type="match status" value="1"/>
</dbReference>
<dbReference type="Pfam" id="PF00015">
    <property type="entry name" value="MCPsignal"/>
    <property type="match status" value="1"/>
</dbReference>
<feature type="transmembrane region" description="Helical" evidence="5">
    <location>
        <begin position="194"/>
        <end position="216"/>
    </location>
</feature>